<proteinExistence type="predicted"/>
<gene>
    <name evidence="1" type="ORF">BEH_13605</name>
</gene>
<dbReference type="EMBL" id="CP011974">
    <property type="protein sequence ID" value="AKO93026.1"/>
    <property type="molecule type" value="Genomic_DNA"/>
</dbReference>
<keyword evidence="2" id="KW-1185">Reference proteome</keyword>
<dbReference type="KEGG" id="beo:BEH_13605"/>
<dbReference type="RefSeq" id="WP_046217435.1">
    <property type="nucleotide sequence ID" value="NZ_CP011974.1"/>
</dbReference>
<accession>A0A0H4KJL1</accession>
<evidence type="ECO:0000313" key="2">
    <source>
        <dbReference type="Proteomes" id="UP000036202"/>
    </source>
</evidence>
<sequence>MENFIWAVFICIIFLLNICSFIFLKRSRWRFVLWGVSIMLLSPIIGFLSGSLLFHFQHLEQGETGEGAAYGGAILGLFTCANGFLMVLSGFIYVLVLKLRTR</sequence>
<dbReference type="PATRIC" id="fig|135735.6.peg.2876"/>
<dbReference type="AlphaFoldDB" id="A0A0H4KJL1"/>
<organism evidence="1 2">
    <name type="scientific">Priestia filamentosa</name>
    <dbReference type="NCBI Taxonomy" id="1402861"/>
    <lineage>
        <taxon>Bacteria</taxon>
        <taxon>Bacillati</taxon>
        <taxon>Bacillota</taxon>
        <taxon>Bacilli</taxon>
        <taxon>Bacillales</taxon>
        <taxon>Bacillaceae</taxon>
        <taxon>Priestia</taxon>
    </lineage>
</organism>
<reference evidence="1 2" key="1">
    <citation type="journal article" date="2015" name="PLoS ONE">
        <title>Genome Sequence of Bacillus endophyticus and Analysis of Its Companion Mechanism in the Ketogulonigenium vulgare-Bacillus Strain Consortium.</title>
        <authorList>
            <person name="Jia N."/>
            <person name="Du J."/>
            <person name="Ding M.Z."/>
            <person name="Gao F."/>
            <person name="Yuan Y.J."/>
        </authorList>
    </citation>
    <scope>NUCLEOTIDE SEQUENCE [LARGE SCALE GENOMIC DNA]</scope>
    <source>
        <strain evidence="1 2">Hbe603</strain>
    </source>
</reference>
<dbReference type="OrthoDB" id="2440868at2"/>
<protein>
    <submittedName>
        <fullName evidence="1">Uncharacterized protein</fullName>
    </submittedName>
</protein>
<evidence type="ECO:0000313" key="1">
    <source>
        <dbReference type="EMBL" id="AKO93026.1"/>
    </source>
</evidence>
<reference evidence="2" key="2">
    <citation type="submission" date="2015-06" db="EMBL/GenBank/DDBJ databases">
        <title>Genome Sequence of Bacillus endophyticus and Analysis of its Companion Mechanism in the Ketogulonigenium vulgare-Bacillus strain Consortium.</title>
        <authorList>
            <person name="Jia N."/>
            <person name="Du J."/>
            <person name="Ding M.-Z."/>
            <person name="Gao F."/>
            <person name="Yuan Y.-J."/>
        </authorList>
    </citation>
    <scope>NUCLEOTIDE SEQUENCE [LARGE SCALE GENOMIC DNA]</scope>
    <source>
        <strain evidence="2">Hbe603</strain>
    </source>
</reference>
<dbReference type="Proteomes" id="UP000036202">
    <property type="component" value="Chromosome"/>
</dbReference>
<name>A0A0H4KJL1_9BACI</name>